<evidence type="ECO:0000313" key="1">
    <source>
        <dbReference type="EMBL" id="CAA2967631.1"/>
    </source>
</evidence>
<dbReference type="Gramene" id="OE9A120397T1">
    <property type="protein sequence ID" value="OE9A120397C1"/>
    <property type="gene ID" value="OE9A120397"/>
</dbReference>
<gene>
    <name evidence="1" type="ORF">OLEA9_A120397</name>
</gene>
<name>A0A8S0QKL3_OLEEU</name>
<dbReference type="EMBL" id="CACTIH010001888">
    <property type="protein sequence ID" value="CAA2967631.1"/>
    <property type="molecule type" value="Genomic_DNA"/>
</dbReference>
<dbReference type="AlphaFoldDB" id="A0A8S0QKL3"/>
<comment type="caution">
    <text evidence="1">The sequence shown here is derived from an EMBL/GenBank/DDBJ whole genome shotgun (WGS) entry which is preliminary data.</text>
</comment>
<evidence type="ECO:0000313" key="2">
    <source>
        <dbReference type="Proteomes" id="UP000594638"/>
    </source>
</evidence>
<sequence length="133" mass="14360">MAALNIPFFPSSAPVSPTRCPATITECDKSNPSTTAATVTECDKSNPSTAASHQWMNFRAYGNASDVVPPSPTFNLVRQMARQVPSKDAMLEKETGTQFDFKKVAGKPWEGERIHEVGLDNLELTLGSGSTQN</sequence>
<accession>A0A8S0QKL3</accession>
<proteinExistence type="predicted"/>
<keyword evidence="2" id="KW-1185">Reference proteome</keyword>
<dbReference type="OrthoDB" id="775852at2759"/>
<protein>
    <submittedName>
        <fullName evidence="1">Uncharacterized protein</fullName>
    </submittedName>
</protein>
<reference evidence="1 2" key="1">
    <citation type="submission" date="2019-12" db="EMBL/GenBank/DDBJ databases">
        <authorList>
            <person name="Alioto T."/>
            <person name="Alioto T."/>
            <person name="Gomez Garrido J."/>
        </authorList>
    </citation>
    <scope>NUCLEOTIDE SEQUENCE [LARGE SCALE GENOMIC DNA]</scope>
</reference>
<dbReference type="Proteomes" id="UP000594638">
    <property type="component" value="Unassembled WGS sequence"/>
</dbReference>
<organism evidence="1 2">
    <name type="scientific">Olea europaea subsp. europaea</name>
    <dbReference type="NCBI Taxonomy" id="158383"/>
    <lineage>
        <taxon>Eukaryota</taxon>
        <taxon>Viridiplantae</taxon>
        <taxon>Streptophyta</taxon>
        <taxon>Embryophyta</taxon>
        <taxon>Tracheophyta</taxon>
        <taxon>Spermatophyta</taxon>
        <taxon>Magnoliopsida</taxon>
        <taxon>eudicotyledons</taxon>
        <taxon>Gunneridae</taxon>
        <taxon>Pentapetalae</taxon>
        <taxon>asterids</taxon>
        <taxon>lamiids</taxon>
        <taxon>Lamiales</taxon>
        <taxon>Oleaceae</taxon>
        <taxon>Oleeae</taxon>
        <taxon>Olea</taxon>
    </lineage>
</organism>